<dbReference type="InterPro" id="IPR012292">
    <property type="entry name" value="Globin/Proto"/>
</dbReference>
<organism evidence="1 2">
    <name type="scientific">Bacterioplanoides pacificum</name>
    <dbReference type="NCBI Taxonomy" id="1171596"/>
    <lineage>
        <taxon>Bacteria</taxon>
        <taxon>Pseudomonadati</taxon>
        <taxon>Pseudomonadota</taxon>
        <taxon>Gammaproteobacteria</taxon>
        <taxon>Oceanospirillales</taxon>
        <taxon>Oceanospirillaceae</taxon>
        <taxon>Bacterioplanoides</taxon>
    </lineage>
</organism>
<dbReference type="Gene3D" id="1.10.490.10">
    <property type="entry name" value="Globins"/>
    <property type="match status" value="1"/>
</dbReference>
<gene>
    <name evidence="1" type="ORF">ACFOMG_14355</name>
</gene>
<dbReference type="EMBL" id="JBHRYB010000014">
    <property type="protein sequence ID" value="MFC3681283.1"/>
    <property type="molecule type" value="Genomic_DNA"/>
</dbReference>
<dbReference type="CDD" id="cd01040">
    <property type="entry name" value="Mb-like"/>
    <property type="match status" value="1"/>
</dbReference>
<comment type="caution">
    <text evidence="1">The sequence shown here is derived from an EMBL/GenBank/DDBJ whole genome shotgun (WGS) entry which is preliminary data.</text>
</comment>
<reference evidence="2" key="1">
    <citation type="journal article" date="2019" name="Int. J. Syst. Evol. Microbiol.">
        <title>The Global Catalogue of Microorganisms (GCM) 10K type strain sequencing project: providing services to taxonomists for standard genome sequencing and annotation.</title>
        <authorList>
            <consortium name="The Broad Institute Genomics Platform"/>
            <consortium name="The Broad Institute Genome Sequencing Center for Infectious Disease"/>
            <person name="Wu L."/>
            <person name="Ma J."/>
        </authorList>
    </citation>
    <scope>NUCLEOTIDE SEQUENCE [LARGE SCALE GENOMIC DNA]</scope>
    <source>
        <strain evidence="2">KCTC 42424</strain>
    </source>
</reference>
<dbReference type="RefSeq" id="WP_376867609.1">
    <property type="nucleotide sequence ID" value="NZ_JBHRYB010000014.1"/>
</dbReference>
<dbReference type="InterPro" id="IPR044399">
    <property type="entry name" value="Mb-like_M"/>
</dbReference>
<evidence type="ECO:0000313" key="1">
    <source>
        <dbReference type="EMBL" id="MFC3681283.1"/>
    </source>
</evidence>
<name>A0ABV7VZ31_9GAMM</name>
<dbReference type="Proteomes" id="UP001595722">
    <property type="component" value="Unassembled WGS sequence"/>
</dbReference>
<evidence type="ECO:0000313" key="2">
    <source>
        <dbReference type="Proteomes" id="UP001595722"/>
    </source>
</evidence>
<protein>
    <submittedName>
        <fullName evidence="1">Globin</fullName>
    </submittedName>
</protein>
<sequence>MGDADLVFQSYGRACNNPSFFEEFYSKFMGKSPDIRARFVNTNMEAQRGLLRSGVLWLIMHARGMSDTKIRALGESHSKKQMNINPMFYSFWLDALMETLEIYDPDFSAELEKTWRSVLRPSIETIQNMYDQ</sequence>
<dbReference type="InterPro" id="IPR009050">
    <property type="entry name" value="Globin-like_sf"/>
</dbReference>
<proteinExistence type="predicted"/>
<accession>A0ABV7VZ31</accession>
<keyword evidence="2" id="KW-1185">Reference proteome</keyword>
<dbReference type="SUPFAM" id="SSF46458">
    <property type="entry name" value="Globin-like"/>
    <property type="match status" value="1"/>
</dbReference>